<proteinExistence type="predicted"/>
<organism evidence="1 2">
    <name type="scientific">Pseudomonas amygdali pv. lachrymans</name>
    <name type="common">Pseudomonas syringae pv. lachrymans</name>
    <dbReference type="NCBI Taxonomy" id="53707"/>
    <lineage>
        <taxon>Bacteria</taxon>
        <taxon>Pseudomonadati</taxon>
        <taxon>Pseudomonadota</taxon>
        <taxon>Gammaproteobacteria</taxon>
        <taxon>Pseudomonadales</taxon>
        <taxon>Pseudomonadaceae</taxon>
        <taxon>Pseudomonas</taxon>
        <taxon>Pseudomonas amygdali</taxon>
    </lineage>
</organism>
<dbReference type="AlphaFoldDB" id="A0A0P9TQM5"/>
<gene>
    <name evidence="1" type="ORF">ALO35_200067</name>
</gene>
<protein>
    <submittedName>
        <fullName evidence="1">Uncharacterized protein</fullName>
    </submittedName>
</protein>
<accession>A0A0P9TQM5</accession>
<evidence type="ECO:0000313" key="2">
    <source>
        <dbReference type="Proteomes" id="UP000050265"/>
    </source>
</evidence>
<evidence type="ECO:0000313" key="1">
    <source>
        <dbReference type="EMBL" id="KPX59572.1"/>
    </source>
</evidence>
<reference evidence="1 2" key="1">
    <citation type="submission" date="2015-09" db="EMBL/GenBank/DDBJ databases">
        <title>Genome announcement of multiple Pseudomonas syringae strains.</title>
        <authorList>
            <person name="Thakur S."/>
            <person name="Wang P.W."/>
            <person name="Gong Y."/>
            <person name="Weir B.S."/>
            <person name="Guttman D.S."/>
        </authorList>
    </citation>
    <scope>NUCLEOTIDE SEQUENCE [LARGE SCALE GENOMIC DNA]</scope>
    <source>
        <strain evidence="1 2">ICMP3507</strain>
    </source>
</reference>
<dbReference type="EMBL" id="LJQP01000394">
    <property type="protein sequence ID" value="KPX59572.1"/>
    <property type="molecule type" value="Genomic_DNA"/>
</dbReference>
<dbReference type="Proteomes" id="UP000050265">
    <property type="component" value="Unassembled WGS sequence"/>
</dbReference>
<comment type="caution">
    <text evidence="1">The sequence shown here is derived from an EMBL/GenBank/DDBJ whole genome shotgun (WGS) entry which is preliminary data.</text>
</comment>
<sequence>MQLNNRNKCKDPSCPSHYGNGQVFLVLSEQHTVNINILNPQPSAAGLKWAPLLRGIVAGTIFKLVTFFLI</sequence>
<dbReference type="PATRIC" id="fig|53707.9.peg.1845"/>
<name>A0A0P9TQM5_PSEAV</name>